<feature type="signal peptide" evidence="8">
    <location>
        <begin position="1"/>
        <end position="25"/>
    </location>
</feature>
<dbReference type="Gene3D" id="3.60.21.10">
    <property type="match status" value="1"/>
</dbReference>
<dbReference type="InterPro" id="IPR008334">
    <property type="entry name" value="5'-Nucleotdase_C"/>
</dbReference>
<dbReference type="Pfam" id="PF00149">
    <property type="entry name" value="Metallophos"/>
    <property type="match status" value="1"/>
</dbReference>
<dbReference type="InterPro" id="IPR006146">
    <property type="entry name" value="5'-Nucleotdase_CS"/>
</dbReference>
<dbReference type="InterPro" id="IPR036907">
    <property type="entry name" value="5'-Nucleotdase_C_sf"/>
</dbReference>
<evidence type="ECO:0000256" key="3">
    <source>
        <dbReference type="ARBA" id="ARBA00012643"/>
    </source>
</evidence>
<evidence type="ECO:0000256" key="5">
    <source>
        <dbReference type="ARBA" id="ARBA00022729"/>
    </source>
</evidence>
<dbReference type="GeneID" id="118405085"/>
<dbReference type="Proteomes" id="UP000001554">
    <property type="component" value="Chromosome 17"/>
</dbReference>
<evidence type="ECO:0000256" key="7">
    <source>
        <dbReference type="ARBA" id="ARBA00022801"/>
    </source>
</evidence>
<evidence type="ECO:0000256" key="2">
    <source>
        <dbReference type="ARBA" id="ARBA00006654"/>
    </source>
</evidence>
<dbReference type="GO" id="GO:0046872">
    <property type="term" value="F:metal ion binding"/>
    <property type="evidence" value="ECO:0007669"/>
    <property type="project" value="UniProtKB-KW"/>
</dbReference>
<dbReference type="SUPFAM" id="SSF56300">
    <property type="entry name" value="Metallo-dependent phosphatases"/>
    <property type="match status" value="1"/>
</dbReference>
<sequence length="576" mass="63224">MAWPLYGCTMFLLAFLLSVLVSARAFELTVLHTNDVHSRIEEIDPTGGSCNAAEANAGECYGGMARMATKVKEMRHNDDNVLLLDGGDRFQGTPWFTEFDGLASSRFMNILQYNAMAPGNHDFDNGVEGLVPFLRNVTFPVVACNIDTSGEPELQGLIRPSVVLDIGGEKVGIVGYILVNTPAISPTGNLVFLEEVESVQAEVTKLLGQGVNKIIALGHAGYSKDQEVARRVSGVDVVVGGHTNTFLYTGILPSSEVPLGPYPLIIDSEVDLGRQVPVVQAYAYGKYLGHLRLTFDSDGDLVRWSGNPILLDNSVHKDPEVLEVVTDLKENLNHTKEVIGRSNVFLQGVYETCTVMECNMGNLITDAMVHQNIKFPDELYWNDVAIGIYNSDSIRASMRKGLIDVESVLFTLPFGNTFDIVELRGEHLYEVFEYSGSMWSSGEFLQVSGILVEYDLSKPKGNRVVSLEARCTACDVPEFMPVQTDSIYKIILPSHLANGERGYSMISDNKLSHHIPALLDSDMLIGYIRATSPITTGVERRITFTEEAPPCTSGGTAALVFNLGFILCVLFRRVFL</sequence>
<dbReference type="RefSeq" id="XP_035660378.1">
    <property type="nucleotide sequence ID" value="XM_035804485.1"/>
</dbReference>
<dbReference type="Gene3D" id="3.90.780.10">
    <property type="entry name" value="5'-Nucleotidase, C-terminal domain"/>
    <property type="match status" value="1"/>
</dbReference>
<reference evidence="11" key="1">
    <citation type="journal article" date="2020" name="Nat. Ecol. Evol.">
        <title>Deeply conserved synteny resolves early events in vertebrate evolution.</title>
        <authorList>
            <person name="Simakov O."/>
            <person name="Marletaz F."/>
            <person name="Yue J.X."/>
            <person name="O'Connell B."/>
            <person name="Jenkins J."/>
            <person name="Brandt A."/>
            <person name="Calef R."/>
            <person name="Tung C.H."/>
            <person name="Huang T.K."/>
            <person name="Schmutz J."/>
            <person name="Satoh N."/>
            <person name="Yu J.K."/>
            <person name="Putnam N.H."/>
            <person name="Green R.E."/>
            <person name="Rokhsar D.S."/>
        </authorList>
    </citation>
    <scope>NUCLEOTIDE SEQUENCE [LARGE SCALE GENOMIC DNA]</scope>
    <source>
        <strain evidence="11">S238N-H82</strain>
    </source>
</reference>
<dbReference type="FunFam" id="3.60.21.10:FF:000020">
    <property type="entry name" value="NT5E isoform 4"/>
    <property type="match status" value="1"/>
</dbReference>
<dbReference type="Pfam" id="PF02872">
    <property type="entry name" value="5_nucleotid_C"/>
    <property type="match status" value="1"/>
</dbReference>
<evidence type="ECO:0000256" key="6">
    <source>
        <dbReference type="ARBA" id="ARBA00022741"/>
    </source>
</evidence>
<dbReference type="KEGG" id="bfo:118405085"/>
<dbReference type="AlphaFoldDB" id="A0A9J7HJ28"/>
<dbReference type="FunFam" id="3.90.780.10:FF:000001">
    <property type="entry name" value="NT5E isoform 3"/>
    <property type="match status" value="1"/>
</dbReference>
<organism evidence="11 12">
    <name type="scientific">Branchiostoma floridae</name>
    <name type="common">Florida lancelet</name>
    <name type="synonym">Amphioxus</name>
    <dbReference type="NCBI Taxonomy" id="7739"/>
    <lineage>
        <taxon>Eukaryota</taxon>
        <taxon>Metazoa</taxon>
        <taxon>Chordata</taxon>
        <taxon>Cephalochordata</taxon>
        <taxon>Leptocardii</taxon>
        <taxon>Amphioxiformes</taxon>
        <taxon>Branchiostomatidae</taxon>
        <taxon>Branchiostoma</taxon>
    </lineage>
</organism>
<gene>
    <name evidence="12" type="primary">LOC118405085</name>
</gene>
<dbReference type="GO" id="GO:0006196">
    <property type="term" value="P:AMP catabolic process"/>
    <property type="evidence" value="ECO:0000318"/>
    <property type="project" value="GO_Central"/>
</dbReference>
<protein>
    <recommendedName>
        <fullName evidence="3">5'-nucleotidase</fullName>
        <ecNumber evidence="3">3.1.3.5</ecNumber>
    </recommendedName>
</protein>
<evidence type="ECO:0000256" key="8">
    <source>
        <dbReference type="RuleBase" id="RU362119"/>
    </source>
</evidence>
<evidence type="ECO:0000313" key="12">
    <source>
        <dbReference type="RefSeq" id="XP_035660378.1"/>
    </source>
</evidence>
<dbReference type="InterPro" id="IPR029052">
    <property type="entry name" value="Metallo-depent_PP-like"/>
</dbReference>
<evidence type="ECO:0000259" key="9">
    <source>
        <dbReference type="Pfam" id="PF00149"/>
    </source>
</evidence>
<dbReference type="GO" id="GO:0005886">
    <property type="term" value="C:plasma membrane"/>
    <property type="evidence" value="ECO:0000318"/>
    <property type="project" value="GO_Central"/>
</dbReference>
<dbReference type="PANTHER" id="PTHR11575:SF24">
    <property type="entry name" value="5'-NUCLEOTIDASE"/>
    <property type="match status" value="1"/>
</dbReference>
<dbReference type="InterPro" id="IPR004843">
    <property type="entry name" value="Calcineurin-like_PHP"/>
</dbReference>
<feature type="domain" description="5'-Nucleotidase C-terminal" evidence="10">
    <location>
        <begin position="338"/>
        <end position="507"/>
    </location>
</feature>
<name>A0A9J7HJ28_BRAFL</name>
<dbReference type="OMA" id="NYDCDSP"/>
<evidence type="ECO:0000313" key="11">
    <source>
        <dbReference type="Proteomes" id="UP000001554"/>
    </source>
</evidence>
<keyword evidence="5 8" id="KW-0732">Signal</keyword>
<dbReference type="InterPro" id="IPR006179">
    <property type="entry name" value="5_nucleotidase/apyrase"/>
</dbReference>
<dbReference type="PROSITE" id="PS00785">
    <property type="entry name" value="5_NUCLEOTIDASE_1"/>
    <property type="match status" value="1"/>
</dbReference>
<evidence type="ECO:0000256" key="1">
    <source>
        <dbReference type="ARBA" id="ARBA00000815"/>
    </source>
</evidence>
<dbReference type="SUPFAM" id="SSF55816">
    <property type="entry name" value="5'-nucleotidase (syn. UDP-sugar hydrolase), C-terminal domain"/>
    <property type="match status" value="1"/>
</dbReference>
<feature type="chain" id="PRO_5039962878" description="5'-nucleotidase" evidence="8">
    <location>
        <begin position="26"/>
        <end position="576"/>
    </location>
</feature>
<dbReference type="CDD" id="cd07409">
    <property type="entry name" value="MPP_CD73_N"/>
    <property type="match status" value="1"/>
</dbReference>
<evidence type="ECO:0000259" key="10">
    <source>
        <dbReference type="Pfam" id="PF02872"/>
    </source>
</evidence>
<keyword evidence="11" id="KW-1185">Reference proteome</keyword>
<accession>A0A9J7HJ28</accession>
<proteinExistence type="inferred from homology"/>
<keyword evidence="6 8" id="KW-0547">Nucleotide-binding</keyword>
<evidence type="ECO:0000256" key="4">
    <source>
        <dbReference type="ARBA" id="ARBA00022723"/>
    </source>
</evidence>
<dbReference type="GO" id="GO:0008253">
    <property type="term" value="F:5'-nucleotidase activity"/>
    <property type="evidence" value="ECO:0000318"/>
    <property type="project" value="GO_Central"/>
</dbReference>
<dbReference type="PRINTS" id="PR01607">
    <property type="entry name" value="APYRASEFAMLY"/>
</dbReference>
<comment type="catalytic activity">
    <reaction evidence="1">
        <text>a ribonucleoside 5'-phosphate + H2O = a ribonucleoside + phosphate</text>
        <dbReference type="Rhea" id="RHEA:12484"/>
        <dbReference type="ChEBI" id="CHEBI:15377"/>
        <dbReference type="ChEBI" id="CHEBI:18254"/>
        <dbReference type="ChEBI" id="CHEBI:43474"/>
        <dbReference type="ChEBI" id="CHEBI:58043"/>
        <dbReference type="EC" id="3.1.3.5"/>
    </reaction>
</comment>
<dbReference type="EC" id="3.1.3.5" evidence="3"/>
<keyword evidence="7 8" id="KW-0378">Hydrolase</keyword>
<comment type="similarity">
    <text evidence="2 8">Belongs to the 5'-nucleotidase family.</text>
</comment>
<keyword evidence="4" id="KW-0479">Metal-binding</keyword>
<dbReference type="OrthoDB" id="7722975at2759"/>
<dbReference type="GO" id="GO:0000166">
    <property type="term" value="F:nucleotide binding"/>
    <property type="evidence" value="ECO:0007669"/>
    <property type="project" value="UniProtKB-KW"/>
</dbReference>
<feature type="domain" description="Calcineurin-like phosphoesterase" evidence="9">
    <location>
        <begin position="29"/>
        <end position="243"/>
    </location>
</feature>
<reference evidence="12" key="2">
    <citation type="submission" date="2025-08" db="UniProtKB">
        <authorList>
            <consortium name="RefSeq"/>
        </authorList>
    </citation>
    <scope>IDENTIFICATION</scope>
    <source>
        <strain evidence="12">S238N-H82</strain>
        <tissue evidence="12">Testes</tissue>
    </source>
</reference>
<dbReference type="PANTHER" id="PTHR11575">
    <property type="entry name" value="5'-NUCLEOTIDASE-RELATED"/>
    <property type="match status" value="1"/>
</dbReference>